<dbReference type="AlphaFoldDB" id="A0A4V6S1D6"/>
<feature type="compositionally biased region" description="Basic and acidic residues" evidence="1">
    <location>
        <begin position="124"/>
        <end position="139"/>
    </location>
</feature>
<feature type="compositionally biased region" description="Basic and acidic residues" evidence="1">
    <location>
        <begin position="98"/>
        <end position="107"/>
    </location>
</feature>
<feature type="compositionally biased region" description="Polar residues" evidence="1">
    <location>
        <begin position="54"/>
        <end position="75"/>
    </location>
</feature>
<comment type="caution">
    <text evidence="2">The sequence shown here is derived from an EMBL/GenBank/DDBJ whole genome shotgun (WGS) entry which is preliminary data.</text>
</comment>
<evidence type="ECO:0000313" key="3">
    <source>
        <dbReference type="Proteomes" id="UP000308730"/>
    </source>
</evidence>
<dbReference type="OrthoDB" id="2800032at2759"/>
<evidence type="ECO:0000313" key="2">
    <source>
        <dbReference type="EMBL" id="THH13253.1"/>
    </source>
</evidence>
<reference evidence="2 3" key="1">
    <citation type="submission" date="2019-02" db="EMBL/GenBank/DDBJ databases">
        <title>Genome sequencing of the rare red list fungi Antrodiella citrinella (Flaviporus citrinellus).</title>
        <authorList>
            <person name="Buettner E."/>
            <person name="Kellner H."/>
        </authorList>
    </citation>
    <scope>NUCLEOTIDE SEQUENCE [LARGE SCALE GENOMIC DNA]</scope>
    <source>
        <strain evidence="2 3">DSM 108506</strain>
    </source>
</reference>
<gene>
    <name evidence="2" type="ORF">EUX98_g9747</name>
</gene>
<dbReference type="Proteomes" id="UP000308730">
    <property type="component" value="Unassembled WGS sequence"/>
</dbReference>
<evidence type="ECO:0000256" key="1">
    <source>
        <dbReference type="SAM" id="MobiDB-lite"/>
    </source>
</evidence>
<organism evidence="2 3">
    <name type="scientific">Antrodiella citrinella</name>
    <dbReference type="NCBI Taxonomy" id="2447956"/>
    <lineage>
        <taxon>Eukaryota</taxon>
        <taxon>Fungi</taxon>
        <taxon>Dikarya</taxon>
        <taxon>Basidiomycota</taxon>
        <taxon>Agaricomycotina</taxon>
        <taxon>Agaricomycetes</taxon>
        <taxon>Polyporales</taxon>
        <taxon>Steccherinaceae</taxon>
        <taxon>Antrodiella</taxon>
    </lineage>
</organism>
<dbReference type="EMBL" id="SGPM01001098">
    <property type="protein sequence ID" value="THH13253.1"/>
    <property type="molecule type" value="Genomic_DNA"/>
</dbReference>
<feature type="compositionally biased region" description="Low complexity" evidence="1">
    <location>
        <begin position="36"/>
        <end position="53"/>
    </location>
</feature>
<feature type="non-terminal residue" evidence="2">
    <location>
        <position position="1"/>
    </location>
</feature>
<sequence length="410" mass="46047">PKKKTEAEKRKDNTARVWSAIDIARHGTLSSQNDPSSSKKASKPSRLSSSKDSTTVPPQSGFNTAWRAAQSTPNASTTTKTKSTNRTQDDFDNEEEVAGWKDEDVSARKGPATLHSRQQVQVIDEPKPQRRGKVTSEKSVSRDNLQTWAKIPYVKKILPTLLDYLGTEVNTTWELDHEGPDWFRDLLQSIIDDVCPEQEHQTSTSDILYKIARQSVYDWHRSFYLAAAKVINDEVKGMQKRKASLEDVQQWINTTSSANGAAWWGRPDSKQPTGMFLSPYMITTFSVHLKAIRGSISQEVDHPVCALKLSFAALRLVFKGYSHGKFSADRPFSKATTENRPQFWHQIITSVDRLVSKPQLINAFTNAALQHLTGDQSKSTRPAAGKQAQDSDDDDDSFRVWQESSPPPEE</sequence>
<proteinExistence type="predicted"/>
<feature type="region of interest" description="Disordered" evidence="1">
    <location>
        <begin position="373"/>
        <end position="410"/>
    </location>
</feature>
<accession>A0A4V6S1D6</accession>
<name>A0A4V6S1D6_9APHY</name>
<protein>
    <submittedName>
        <fullName evidence="2">Uncharacterized protein</fullName>
    </submittedName>
</protein>
<feature type="compositionally biased region" description="Basic and acidic residues" evidence="1">
    <location>
        <begin position="1"/>
        <end position="14"/>
    </location>
</feature>
<keyword evidence="3" id="KW-1185">Reference proteome</keyword>
<feature type="region of interest" description="Disordered" evidence="1">
    <location>
        <begin position="1"/>
        <end position="139"/>
    </location>
</feature>